<evidence type="ECO:0000313" key="2">
    <source>
        <dbReference type="Proteomes" id="UP001152607"/>
    </source>
</evidence>
<keyword evidence="2" id="KW-1185">Reference proteome</keyword>
<proteinExistence type="predicted"/>
<dbReference type="AlphaFoldDB" id="A0A9W4U2N3"/>
<sequence>MAIFPFRHILLTFWDMVGTKFQYLQSGNLRKPPPARRISYSCFPRLGLRCSFPDWYDVLRSQSCLAHHPDNVHNHNQGSICM</sequence>
<name>A0A9W4U2N3_9PLEO</name>
<accession>A0A9W4U2N3</accession>
<evidence type="ECO:0000313" key="1">
    <source>
        <dbReference type="EMBL" id="CAI6274185.1"/>
    </source>
</evidence>
<gene>
    <name evidence="1" type="ORF">PDIGIT_LOCUS1846</name>
</gene>
<dbReference type="Proteomes" id="UP001152607">
    <property type="component" value="Unassembled WGS sequence"/>
</dbReference>
<comment type="caution">
    <text evidence="1">The sequence shown here is derived from an EMBL/GenBank/DDBJ whole genome shotgun (WGS) entry which is preliminary data.</text>
</comment>
<protein>
    <submittedName>
        <fullName evidence="1">Uncharacterized protein</fullName>
    </submittedName>
</protein>
<organism evidence="1 2">
    <name type="scientific">Periconia digitata</name>
    <dbReference type="NCBI Taxonomy" id="1303443"/>
    <lineage>
        <taxon>Eukaryota</taxon>
        <taxon>Fungi</taxon>
        <taxon>Dikarya</taxon>
        <taxon>Ascomycota</taxon>
        <taxon>Pezizomycotina</taxon>
        <taxon>Dothideomycetes</taxon>
        <taxon>Pleosporomycetidae</taxon>
        <taxon>Pleosporales</taxon>
        <taxon>Massarineae</taxon>
        <taxon>Periconiaceae</taxon>
        <taxon>Periconia</taxon>
    </lineage>
</organism>
<dbReference type="EMBL" id="CAOQHR010000001">
    <property type="protein sequence ID" value="CAI6274185.1"/>
    <property type="molecule type" value="Genomic_DNA"/>
</dbReference>
<reference evidence="1" key="1">
    <citation type="submission" date="2023-01" db="EMBL/GenBank/DDBJ databases">
        <authorList>
            <person name="Van Ghelder C."/>
            <person name="Rancurel C."/>
        </authorList>
    </citation>
    <scope>NUCLEOTIDE SEQUENCE</scope>
    <source>
        <strain evidence="1">CNCM I-4278</strain>
    </source>
</reference>